<keyword evidence="2" id="KW-1185">Reference proteome</keyword>
<dbReference type="Proteomes" id="UP000184330">
    <property type="component" value="Unassembled WGS sequence"/>
</dbReference>
<proteinExistence type="predicted"/>
<evidence type="ECO:0000313" key="2">
    <source>
        <dbReference type="Proteomes" id="UP000184330"/>
    </source>
</evidence>
<gene>
    <name evidence="1" type="ORF">PAC_03282</name>
</gene>
<sequence>MDNESEYVQHQPQPLPPKRLHAVFLEDSDFLPSTFVTPKRYCPEPLSTSIDQLLETTSEPKRDRFCRSDTFLGHADGDIVPRMLTESTYNVGVEETARGFGIMPITIFAESHTPTLVPS</sequence>
<dbReference type="AlphaFoldDB" id="A0A1L7WKU6"/>
<reference evidence="1 2" key="1">
    <citation type="submission" date="2016-03" db="EMBL/GenBank/DDBJ databases">
        <authorList>
            <person name="Ploux O."/>
        </authorList>
    </citation>
    <scope>NUCLEOTIDE SEQUENCE [LARGE SCALE GENOMIC DNA]</scope>
    <source>
        <strain evidence="1 2">UAMH 11012</strain>
    </source>
</reference>
<organism evidence="1 2">
    <name type="scientific">Phialocephala subalpina</name>
    <dbReference type="NCBI Taxonomy" id="576137"/>
    <lineage>
        <taxon>Eukaryota</taxon>
        <taxon>Fungi</taxon>
        <taxon>Dikarya</taxon>
        <taxon>Ascomycota</taxon>
        <taxon>Pezizomycotina</taxon>
        <taxon>Leotiomycetes</taxon>
        <taxon>Helotiales</taxon>
        <taxon>Mollisiaceae</taxon>
        <taxon>Phialocephala</taxon>
        <taxon>Phialocephala fortinii species complex</taxon>
    </lineage>
</organism>
<protein>
    <submittedName>
        <fullName evidence="1">Uncharacterized protein</fullName>
    </submittedName>
</protein>
<dbReference type="OrthoDB" id="3561094at2759"/>
<accession>A0A1L7WKU6</accession>
<name>A0A1L7WKU6_9HELO</name>
<evidence type="ECO:0000313" key="1">
    <source>
        <dbReference type="EMBL" id="CZR53404.1"/>
    </source>
</evidence>
<dbReference type="EMBL" id="FJOG01000003">
    <property type="protein sequence ID" value="CZR53404.1"/>
    <property type="molecule type" value="Genomic_DNA"/>
</dbReference>